<organism evidence="1 2">
    <name type="scientific">Desulfurella amilsii</name>
    <dbReference type="NCBI Taxonomy" id="1562698"/>
    <lineage>
        <taxon>Bacteria</taxon>
        <taxon>Pseudomonadati</taxon>
        <taxon>Campylobacterota</taxon>
        <taxon>Desulfurellia</taxon>
        <taxon>Desulfurellales</taxon>
        <taxon>Desulfurellaceae</taxon>
        <taxon>Desulfurella</taxon>
    </lineage>
</organism>
<comment type="caution">
    <text evidence="1">The sequence shown here is derived from an EMBL/GenBank/DDBJ whole genome shotgun (WGS) entry which is preliminary data.</text>
</comment>
<name>A0A1X4XYH6_9BACT</name>
<proteinExistence type="predicted"/>
<sequence length="53" mass="6131">MSNPIYTTITQKLIPIKEKRQKKNTFAFTIAIKLHSNLGCKMPMSVYIIPYTD</sequence>
<protein>
    <submittedName>
        <fullName evidence="1">Uncharacterized protein</fullName>
    </submittedName>
</protein>
<evidence type="ECO:0000313" key="2">
    <source>
        <dbReference type="Proteomes" id="UP000194141"/>
    </source>
</evidence>
<dbReference type="AlphaFoldDB" id="A0A1X4XYH6"/>
<keyword evidence="2" id="KW-1185">Reference proteome</keyword>
<evidence type="ECO:0000313" key="1">
    <source>
        <dbReference type="EMBL" id="OSS42564.1"/>
    </source>
</evidence>
<dbReference type="RefSeq" id="WP_158090495.1">
    <property type="nucleotide sequence ID" value="NZ_MDSU01000013.1"/>
</dbReference>
<gene>
    <name evidence="1" type="ORF">DESAMIL20_612</name>
</gene>
<reference evidence="1 2" key="1">
    <citation type="journal article" date="2017" name="Front. Microbiol.">
        <title>Genome Sequence of Desulfurella amilsii Strain TR1 and Comparative Genomics of Desulfurellaceae Family.</title>
        <authorList>
            <person name="Florentino A.P."/>
            <person name="Stams A.J."/>
            <person name="Sanchez-Andrea I."/>
        </authorList>
    </citation>
    <scope>NUCLEOTIDE SEQUENCE [LARGE SCALE GENOMIC DNA]</scope>
    <source>
        <strain evidence="1 2">TR1</strain>
    </source>
</reference>
<dbReference type="Proteomes" id="UP000194141">
    <property type="component" value="Unassembled WGS sequence"/>
</dbReference>
<dbReference type="EMBL" id="MDSU01000013">
    <property type="protein sequence ID" value="OSS42564.1"/>
    <property type="molecule type" value="Genomic_DNA"/>
</dbReference>
<accession>A0A1X4XYH6</accession>